<keyword evidence="1" id="KW-1133">Transmembrane helix</keyword>
<dbReference type="Proteomes" id="UP000615455">
    <property type="component" value="Unassembled WGS sequence"/>
</dbReference>
<gene>
    <name evidence="2" type="ORF">GCM10008018_44750</name>
</gene>
<accession>A0ABQ1EYP7</accession>
<feature type="transmembrane region" description="Helical" evidence="1">
    <location>
        <begin position="56"/>
        <end position="76"/>
    </location>
</feature>
<name>A0ABQ1EYP7_9BACL</name>
<dbReference type="EMBL" id="BMHE01000026">
    <property type="protein sequence ID" value="GFZ93388.1"/>
    <property type="molecule type" value="Genomic_DNA"/>
</dbReference>
<comment type="caution">
    <text evidence="2">The sequence shown here is derived from an EMBL/GenBank/DDBJ whole genome shotgun (WGS) entry which is preliminary data.</text>
</comment>
<evidence type="ECO:0000313" key="2">
    <source>
        <dbReference type="EMBL" id="GFZ93388.1"/>
    </source>
</evidence>
<protein>
    <submittedName>
        <fullName evidence="2">Uncharacterized protein</fullName>
    </submittedName>
</protein>
<evidence type="ECO:0000313" key="3">
    <source>
        <dbReference type="Proteomes" id="UP000615455"/>
    </source>
</evidence>
<keyword evidence="1" id="KW-0812">Transmembrane</keyword>
<keyword evidence="3" id="KW-1185">Reference proteome</keyword>
<organism evidence="2 3">
    <name type="scientific">Paenibacillus marchantiophytorum</name>
    <dbReference type="NCBI Taxonomy" id="1619310"/>
    <lineage>
        <taxon>Bacteria</taxon>
        <taxon>Bacillati</taxon>
        <taxon>Bacillota</taxon>
        <taxon>Bacilli</taxon>
        <taxon>Bacillales</taxon>
        <taxon>Paenibacillaceae</taxon>
        <taxon>Paenibacillus</taxon>
    </lineage>
</organism>
<sequence length="83" mass="9724">MLFIIQSLIGFLLLFVIEFTIFGKLTTFIIVISYLVMSGVFIVKDFRTYENNKTNFYNYLVWYVVVMITVVLQLTIGDKIKLP</sequence>
<evidence type="ECO:0000256" key="1">
    <source>
        <dbReference type="SAM" id="Phobius"/>
    </source>
</evidence>
<reference evidence="3" key="1">
    <citation type="journal article" date="2019" name="Int. J. Syst. Evol. Microbiol.">
        <title>The Global Catalogue of Microorganisms (GCM) 10K type strain sequencing project: providing services to taxonomists for standard genome sequencing and annotation.</title>
        <authorList>
            <consortium name="The Broad Institute Genomics Platform"/>
            <consortium name="The Broad Institute Genome Sequencing Center for Infectious Disease"/>
            <person name="Wu L."/>
            <person name="Ma J."/>
        </authorList>
    </citation>
    <scope>NUCLEOTIDE SEQUENCE [LARGE SCALE GENOMIC DNA]</scope>
    <source>
        <strain evidence="3">CGMCC 1.15043</strain>
    </source>
</reference>
<proteinExistence type="predicted"/>
<feature type="transmembrane region" description="Helical" evidence="1">
    <location>
        <begin position="12"/>
        <end position="36"/>
    </location>
</feature>
<keyword evidence="1" id="KW-0472">Membrane</keyword>